<dbReference type="RefSeq" id="WP_071906858.1">
    <property type="nucleotide sequence ID" value="NZ_LT607756.1"/>
</dbReference>
<dbReference type="InterPro" id="IPR011579">
    <property type="entry name" value="ATPase_dom"/>
</dbReference>
<dbReference type="Proteomes" id="UP000094707">
    <property type="component" value="Chromosome I"/>
</dbReference>
<evidence type="ECO:0000259" key="1">
    <source>
        <dbReference type="Pfam" id="PF01637"/>
    </source>
</evidence>
<dbReference type="OrthoDB" id="132045at2157"/>
<dbReference type="GO" id="GO:0005524">
    <property type="term" value="F:ATP binding"/>
    <property type="evidence" value="ECO:0007669"/>
    <property type="project" value="InterPro"/>
</dbReference>
<dbReference type="PANTHER" id="PTHR34301:SF8">
    <property type="entry name" value="ATPASE DOMAIN-CONTAINING PROTEIN"/>
    <property type="match status" value="1"/>
</dbReference>
<dbReference type="PATRIC" id="fig|129848.4.peg.1180"/>
<name>A0A1D3L2B2_9EURY</name>
<gene>
    <name evidence="2" type="ORF">MCBB_1169</name>
</gene>
<dbReference type="AlphaFoldDB" id="A0A1D3L2B2"/>
<dbReference type="Gene3D" id="1.10.10.10">
    <property type="entry name" value="Winged helix-like DNA-binding domain superfamily/Winged helix DNA-binding domain"/>
    <property type="match status" value="1"/>
</dbReference>
<proteinExistence type="predicted"/>
<keyword evidence="3" id="KW-1185">Reference proteome</keyword>
<dbReference type="SUPFAM" id="SSF46785">
    <property type="entry name" value="Winged helix' DNA-binding domain"/>
    <property type="match status" value="1"/>
</dbReference>
<dbReference type="PANTHER" id="PTHR34301">
    <property type="entry name" value="DNA-BINDING PROTEIN-RELATED"/>
    <property type="match status" value="1"/>
</dbReference>
<dbReference type="InterPro" id="IPR027417">
    <property type="entry name" value="P-loop_NTPase"/>
</dbReference>
<dbReference type="Gene3D" id="3.40.50.300">
    <property type="entry name" value="P-loop containing nucleotide triphosphate hydrolases"/>
    <property type="match status" value="1"/>
</dbReference>
<dbReference type="InterPro" id="IPR036388">
    <property type="entry name" value="WH-like_DNA-bd_sf"/>
</dbReference>
<organism evidence="2 3">
    <name type="scientific">Methanobacterium congolense</name>
    <dbReference type="NCBI Taxonomy" id="118062"/>
    <lineage>
        <taxon>Archaea</taxon>
        <taxon>Methanobacteriati</taxon>
        <taxon>Methanobacteriota</taxon>
        <taxon>Methanomada group</taxon>
        <taxon>Methanobacteria</taxon>
        <taxon>Methanobacteriales</taxon>
        <taxon>Methanobacteriaceae</taxon>
        <taxon>Methanobacterium</taxon>
    </lineage>
</organism>
<reference evidence="2 3" key="1">
    <citation type="submission" date="2016-08" db="EMBL/GenBank/DDBJ databases">
        <authorList>
            <person name="Seilhamer J.J."/>
        </authorList>
    </citation>
    <scope>NUCLEOTIDE SEQUENCE [LARGE SCALE GENOMIC DNA]</scope>
    <source>
        <strain evidence="2">Buetzberg</strain>
    </source>
</reference>
<evidence type="ECO:0000313" key="2">
    <source>
        <dbReference type="EMBL" id="SCG85727.1"/>
    </source>
</evidence>
<accession>A0A1D3L2B2</accession>
<feature type="domain" description="ATPase" evidence="1">
    <location>
        <begin position="16"/>
        <end position="280"/>
    </location>
</feature>
<dbReference type="Pfam" id="PF01637">
    <property type="entry name" value="ATPase_2"/>
    <property type="match status" value="1"/>
</dbReference>
<evidence type="ECO:0000313" key="3">
    <source>
        <dbReference type="Proteomes" id="UP000094707"/>
    </source>
</evidence>
<dbReference type="SUPFAM" id="SSF52540">
    <property type="entry name" value="P-loop containing nucleoside triphosphate hydrolases"/>
    <property type="match status" value="1"/>
</dbReference>
<dbReference type="STRING" id="118062.MCBB_1169"/>
<dbReference type="InterPro" id="IPR036390">
    <property type="entry name" value="WH_DNA-bd_sf"/>
</dbReference>
<dbReference type="GeneID" id="30412014"/>
<dbReference type="EMBL" id="LT607756">
    <property type="protein sequence ID" value="SCG85727.1"/>
    <property type="molecule type" value="Genomic_DNA"/>
</dbReference>
<sequence>MPSLPLGVPSDIDQYFYNRKKELISLNSLIDTLNHDVANQILVTGYRGVGKSFLLKKLIQELPDNILTAYLDISTLYGIQKGNLTEELIMRTLLEEMNNAIKDENKLQRTYKSVKKLLWNIMNSDYDFREAGSILGISIPDISDNYEKLSKFVMEYPQKIVDSSEGEVKGFVIVVDEFQFIGELESPEPFFWLFRSFTQKQDNVSYIFTRSTSTTSEVVEKINGINGAFGNRMIQFNVDPFTRKETEGYLKEKVPEIKFTNSGLERFYKCTRGYPAYINSFCNIMSADVTYDENEVIKEFYQKLEQVAVKWITMWASLSKHEKCIINTIIDNGPLKWSELLKNVDFSDRTLTNNLRKLKNKGILSHSHKIYMVDDHMLAAWLRYKKKEDGFYPS</sequence>
<protein>
    <submittedName>
        <fullName evidence="2">ATPase</fullName>
    </submittedName>
</protein>
<dbReference type="KEGG" id="mcub:MCBB_1169"/>